<sequence>MSVALQAALSSGAIFVLAFVAIWAFWFVERLRGNSAPKARDLTGDIVGRRSRA</sequence>
<dbReference type="Proteomes" id="UP000001095">
    <property type="component" value="Unassembled WGS sequence"/>
</dbReference>
<protein>
    <submittedName>
        <fullName evidence="2">Uncharacterized protein</fullName>
    </submittedName>
</protein>
<dbReference type="HOGENOM" id="CLU_3077425_0_0_5"/>
<keyword evidence="1" id="KW-1133">Transmembrane helix</keyword>
<keyword evidence="1" id="KW-0812">Transmembrane</keyword>
<accession>K8PD49</accession>
<keyword evidence="1" id="KW-0472">Membrane</keyword>
<proteinExistence type="predicted"/>
<evidence type="ECO:0000313" key="2">
    <source>
        <dbReference type="EMBL" id="EKS38659.1"/>
    </source>
</evidence>
<gene>
    <name evidence="2" type="ORF">HMPREF9696_01128</name>
</gene>
<evidence type="ECO:0000313" key="3">
    <source>
        <dbReference type="Proteomes" id="UP000001095"/>
    </source>
</evidence>
<dbReference type="PATRIC" id="fig|883079.3.peg.1150"/>
<comment type="caution">
    <text evidence="2">The sequence shown here is derived from an EMBL/GenBank/DDBJ whole genome shotgun (WGS) entry which is preliminary data.</text>
</comment>
<name>K8PD49_9BRAD</name>
<dbReference type="RefSeq" id="WP_002711994.1">
    <property type="nucleotide sequence ID" value="NZ_KB375281.1"/>
</dbReference>
<feature type="transmembrane region" description="Helical" evidence="1">
    <location>
        <begin position="6"/>
        <end position="28"/>
    </location>
</feature>
<reference evidence="2 3" key="1">
    <citation type="submission" date="2012-04" db="EMBL/GenBank/DDBJ databases">
        <title>The Genome Sequence of Afipia clevelandensis ATCC 49720.</title>
        <authorList>
            <consortium name="The Broad Institute Genome Sequencing Platform"/>
            <person name="Earl A."/>
            <person name="Ward D."/>
            <person name="Feldgarden M."/>
            <person name="Gevers D."/>
            <person name="Huys G."/>
            <person name="Walker B."/>
            <person name="Young S.K."/>
            <person name="Zeng Q."/>
            <person name="Gargeya S."/>
            <person name="Fitzgerald M."/>
            <person name="Haas B."/>
            <person name="Abouelleil A."/>
            <person name="Alvarado L."/>
            <person name="Arachchi H.M."/>
            <person name="Berlin A."/>
            <person name="Chapman S.B."/>
            <person name="Goldberg J."/>
            <person name="Griggs A."/>
            <person name="Gujja S."/>
            <person name="Hansen M."/>
            <person name="Howarth C."/>
            <person name="Imamovic A."/>
            <person name="Larimer J."/>
            <person name="McCowen C."/>
            <person name="Montmayeur A."/>
            <person name="Murphy C."/>
            <person name="Neiman D."/>
            <person name="Pearson M."/>
            <person name="Priest M."/>
            <person name="Roberts A."/>
            <person name="Saif S."/>
            <person name="Shea T."/>
            <person name="Sisk P."/>
            <person name="Sykes S."/>
            <person name="Wortman J."/>
            <person name="Nusbaum C."/>
            <person name="Birren B."/>
        </authorList>
    </citation>
    <scope>NUCLEOTIDE SEQUENCE [LARGE SCALE GENOMIC DNA]</scope>
    <source>
        <strain evidence="2 3">ATCC 49720</strain>
    </source>
</reference>
<organism evidence="2 3">
    <name type="scientific">Afipia clevelandensis ATCC 49720</name>
    <dbReference type="NCBI Taxonomy" id="883079"/>
    <lineage>
        <taxon>Bacteria</taxon>
        <taxon>Pseudomonadati</taxon>
        <taxon>Pseudomonadota</taxon>
        <taxon>Alphaproteobacteria</taxon>
        <taxon>Hyphomicrobiales</taxon>
        <taxon>Nitrobacteraceae</taxon>
        <taxon>Afipia</taxon>
    </lineage>
</organism>
<dbReference type="AlphaFoldDB" id="K8PD49"/>
<dbReference type="EMBL" id="AGWY01000006">
    <property type="protein sequence ID" value="EKS38659.1"/>
    <property type="molecule type" value="Genomic_DNA"/>
</dbReference>
<keyword evidence="3" id="KW-1185">Reference proteome</keyword>
<evidence type="ECO:0000256" key="1">
    <source>
        <dbReference type="SAM" id="Phobius"/>
    </source>
</evidence>